<dbReference type="EMBL" id="CAXAMM010040685">
    <property type="protein sequence ID" value="CAK9094761.1"/>
    <property type="molecule type" value="Genomic_DNA"/>
</dbReference>
<evidence type="ECO:0000313" key="1">
    <source>
        <dbReference type="EMBL" id="CAK9094761.1"/>
    </source>
</evidence>
<keyword evidence="2" id="KW-1185">Reference proteome</keyword>
<accession>A0ABP0R5Y0</accession>
<reference evidence="1 2" key="1">
    <citation type="submission" date="2024-02" db="EMBL/GenBank/DDBJ databases">
        <authorList>
            <person name="Chen Y."/>
            <person name="Shah S."/>
            <person name="Dougan E. K."/>
            <person name="Thang M."/>
            <person name="Chan C."/>
        </authorList>
    </citation>
    <scope>NUCLEOTIDE SEQUENCE [LARGE SCALE GENOMIC DNA]</scope>
</reference>
<protein>
    <submittedName>
        <fullName evidence="1">Uncharacterized protein</fullName>
    </submittedName>
</protein>
<comment type="caution">
    <text evidence="1">The sequence shown here is derived from an EMBL/GenBank/DDBJ whole genome shotgun (WGS) entry which is preliminary data.</text>
</comment>
<name>A0ABP0R5Y0_9DINO</name>
<gene>
    <name evidence="1" type="ORF">SCF082_LOCUS44526</name>
</gene>
<proteinExistence type="predicted"/>
<organism evidence="1 2">
    <name type="scientific">Durusdinium trenchii</name>
    <dbReference type="NCBI Taxonomy" id="1381693"/>
    <lineage>
        <taxon>Eukaryota</taxon>
        <taxon>Sar</taxon>
        <taxon>Alveolata</taxon>
        <taxon>Dinophyceae</taxon>
        <taxon>Suessiales</taxon>
        <taxon>Symbiodiniaceae</taxon>
        <taxon>Durusdinium</taxon>
    </lineage>
</organism>
<dbReference type="Proteomes" id="UP001642464">
    <property type="component" value="Unassembled WGS sequence"/>
</dbReference>
<sequence length="638" mass="72629">MGRSFLLRFLLGLAVGDRYEELKEDPALWGEGFQVVSLPCRQRESFDFHRCCASHSIDSSQLEGCFRTQSAGGIKYAQEHCCNDREAVLMANSLNMNFLHFAECLSNCTCINQDLPPDCGCERRYVSTALQVAPLPSEWRSEFSAWLLGRRPLLDADWKRNTSLRWCHQENLRHAARVLEHLLGSPQMAVAPEVGQRFEGPHQRIPLAHAFHQRIARMQKRRNAAEVRRLFRPAVLQSATPREAGSVHVAMIASIGQPVYGRQALATIRSALFHAHLLPLHFHIFVDTAGQEDVAHVLAEVLEPELLARASAVDYYGPKHLKRIWPLLRRHVPLGCMAGEHLSGWSGVYGAPGWMRLFAEEVFAGQEIDHLIWVDAGDFVFFSDPATLLHEHIRVTEMKPGTVATHPKGSPWALQVFSFKLMRQAQWTKVVSKLIRVEWQTNRTGPAGGSREALCFMGEGMFMILLSQHHPELFGTISQEWAHEPRLPFFTGNLMMPWYLGGFSDAPEIWFNREHPGLVDFTEAFTFCPTFDEIMIHNLAVSPMTYPIFVVEVAQVLHRARLEFEYMAMDGAYAEAPAFGRQVYRCGKPVLGMHLIRQFHVDVPWSIRLLDFWSKAQGLWGPKRSVKRDLPRRLDIVE</sequence>
<evidence type="ECO:0000313" key="2">
    <source>
        <dbReference type="Proteomes" id="UP001642464"/>
    </source>
</evidence>